<dbReference type="HAMAP" id="MF_03009">
    <property type="entry name" value="eIF3j"/>
    <property type="match status" value="1"/>
</dbReference>
<comment type="similarity">
    <text evidence="6">Belongs to the eIF-3 subunit J family.</text>
</comment>
<dbReference type="GO" id="GO:0005852">
    <property type="term" value="C:eukaryotic translation initiation factor 3 complex"/>
    <property type="evidence" value="ECO:0007669"/>
    <property type="project" value="UniProtKB-UniRule"/>
</dbReference>
<comment type="subcellular location">
    <subcellularLocation>
        <location evidence="6">Cytoplasm</location>
    </subcellularLocation>
</comment>
<dbReference type="GO" id="GO:0001732">
    <property type="term" value="P:formation of cytoplasmic translation initiation complex"/>
    <property type="evidence" value="ECO:0007669"/>
    <property type="project" value="UniProtKB-UniRule"/>
</dbReference>
<keyword evidence="2 6" id="KW-0396">Initiation factor</keyword>
<dbReference type="Pfam" id="PF21058">
    <property type="entry name" value="Stereocilin"/>
    <property type="match status" value="2"/>
</dbReference>
<dbReference type="GO" id="GO:0003743">
    <property type="term" value="F:translation initiation factor activity"/>
    <property type="evidence" value="ECO:0007669"/>
    <property type="project" value="UniProtKB-UniRule"/>
</dbReference>
<dbReference type="PANTHER" id="PTHR21681">
    <property type="entry name" value="EUKARYOTIC TRANSLATION INITIATION FACTOR 3 SUBUNIT J"/>
    <property type="match status" value="1"/>
</dbReference>
<evidence type="ECO:0000256" key="1">
    <source>
        <dbReference type="ARBA" id="ARBA00022490"/>
    </source>
</evidence>
<dbReference type="GO" id="GO:0033290">
    <property type="term" value="C:eukaryotic 48S preinitiation complex"/>
    <property type="evidence" value="ECO:0007669"/>
    <property type="project" value="UniProtKB-UniRule"/>
</dbReference>
<dbReference type="EMBL" id="SOYY01000003">
    <property type="protein sequence ID" value="KAA0723323.1"/>
    <property type="molecule type" value="Genomic_DNA"/>
</dbReference>
<dbReference type="InterPro" id="IPR013906">
    <property type="entry name" value="eIF3j"/>
</dbReference>
<dbReference type="Gene3D" id="1.10.246.60">
    <property type="entry name" value="Eukaryotic translation initiation factor 3 like domains"/>
    <property type="match status" value="1"/>
</dbReference>
<keyword evidence="4 6" id="KW-0175">Coiled coil</keyword>
<name>A0A5A9PNA0_9TELE</name>
<feature type="chain" id="PRO_5022680923" description="Eukaryotic translation initiation factor 3 subunit J" evidence="8">
    <location>
        <begin position="22"/>
        <end position="1832"/>
    </location>
</feature>
<feature type="domain" description="Stereocilin LRR" evidence="9">
    <location>
        <begin position="908"/>
        <end position="942"/>
    </location>
</feature>
<keyword evidence="3 6" id="KW-0648">Protein biosynthesis</keyword>
<evidence type="ECO:0000259" key="9">
    <source>
        <dbReference type="Pfam" id="PF21058"/>
    </source>
</evidence>
<dbReference type="FunFam" id="1.10.246.60:FF:000001">
    <property type="entry name" value="Eukaryotic translation initiation factor 3 subunit J"/>
    <property type="match status" value="1"/>
</dbReference>
<dbReference type="InterPro" id="IPR023194">
    <property type="entry name" value="eIF3-like_dom_sf"/>
</dbReference>
<feature type="coiled-coil region" evidence="6">
    <location>
        <begin position="37"/>
        <end position="64"/>
    </location>
</feature>
<dbReference type="PANTHER" id="PTHR21681:SF0">
    <property type="entry name" value="EUKARYOTIC TRANSLATION INITIATION FACTOR 3 SUBUNIT J"/>
    <property type="match status" value="1"/>
</dbReference>
<keyword evidence="11" id="KW-1185">Reference proteome</keyword>
<evidence type="ECO:0000256" key="7">
    <source>
        <dbReference type="SAM" id="MobiDB-lite"/>
    </source>
</evidence>
<dbReference type="InterPro" id="IPR048992">
    <property type="entry name" value="Stereocilin_LRR"/>
</dbReference>
<feature type="region of interest" description="Disordered" evidence="7">
    <location>
        <begin position="1787"/>
        <end position="1807"/>
    </location>
</feature>
<evidence type="ECO:0000256" key="8">
    <source>
        <dbReference type="SAM" id="SignalP"/>
    </source>
</evidence>
<evidence type="ECO:0000256" key="6">
    <source>
        <dbReference type="HAMAP-Rule" id="MF_03009"/>
    </source>
</evidence>
<feature type="signal peptide" evidence="8">
    <location>
        <begin position="1"/>
        <end position="21"/>
    </location>
</feature>
<keyword evidence="8" id="KW-0732">Signal</keyword>
<protein>
    <recommendedName>
        <fullName evidence="6">Eukaryotic translation initiation factor 3 subunit J</fullName>
        <shortName evidence="6">eIF3j</shortName>
    </recommendedName>
    <alternativeName>
        <fullName evidence="6">Eukaryotic translation initiation factor 3 subunit 1</fullName>
    </alternativeName>
    <alternativeName>
        <fullName evidence="6">eIF-3-alpha</fullName>
    </alternativeName>
    <alternativeName>
        <fullName evidence="6">eIF3 p35</fullName>
    </alternativeName>
</protein>
<dbReference type="GO" id="GO:0016282">
    <property type="term" value="C:eukaryotic 43S preinitiation complex"/>
    <property type="evidence" value="ECO:0007669"/>
    <property type="project" value="UniProtKB-UniRule"/>
</dbReference>
<evidence type="ECO:0000256" key="3">
    <source>
        <dbReference type="ARBA" id="ARBA00022917"/>
    </source>
</evidence>
<comment type="caution">
    <text evidence="10">The sequence shown here is derived from an EMBL/GenBank/DDBJ whole genome shotgun (WGS) entry which is preliminary data.</text>
</comment>
<feature type="compositionally biased region" description="Basic and acidic residues" evidence="7">
    <location>
        <begin position="1627"/>
        <end position="1652"/>
    </location>
</feature>
<keyword evidence="1 6" id="KW-0963">Cytoplasm</keyword>
<comment type="subunit">
    <text evidence="5">Component of the eukaryotic translation initiation factor 3 (eIF-3) complex, which is composed of 13 subunits: EIF3A, EIF3B, EIF3C, EIF3D, EIF3E, EIF3F, EIF3G, EIF3H, EIF3I, EIF3J, EIF3K, EIF3L and EIF3M. The eIF-3 complex appears to include 3 stable modules: module A is composed of EIF3A, EIF3B, EIF3G and EIF3I; module B is composed of EIF3F, EIF3H, and EIF3M; and module C is composed of EIF3C, EIF3D, EIF3E, EIF3K and EIF3L. EIF3C of module C binds EIF3B of module A and EIF3H of module B, thereby linking the three modules. EIF3J is a labile subunit that binds to the eIF-3 complex via EIF3B. The eIF-3 complex interacts with RPS6KB1 under conditions of nutrient depletion. Mitogenic stimulation leads to binding and activation of a complex composed of MTOR and RPTOR, leading to phosphorylation and release of RPS6KB1 and binding of EIF4B to eIF-3.</text>
</comment>
<evidence type="ECO:0000256" key="2">
    <source>
        <dbReference type="ARBA" id="ARBA00022540"/>
    </source>
</evidence>
<organism evidence="10 11">
    <name type="scientific">Triplophysa tibetana</name>
    <dbReference type="NCBI Taxonomy" id="1572043"/>
    <lineage>
        <taxon>Eukaryota</taxon>
        <taxon>Metazoa</taxon>
        <taxon>Chordata</taxon>
        <taxon>Craniata</taxon>
        <taxon>Vertebrata</taxon>
        <taxon>Euteleostomi</taxon>
        <taxon>Actinopterygii</taxon>
        <taxon>Neopterygii</taxon>
        <taxon>Teleostei</taxon>
        <taxon>Ostariophysi</taxon>
        <taxon>Cypriniformes</taxon>
        <taxon>Nemacheilidae</taxon>
        <taxon>Triplophysa</taxon>
    </lineage>
</organism>
<feature type="region of interest" description="Disordered" evidence="7">
    <location>
        <begin position="1599"/>
        <end position="1652"/>
    </location>
</feature>
<dbReference type="Proteomes" id="UP000324632">
    <property type="component" value="Chromosome 3"/>
</dbReference>
<feature type="compositionally biased region" description="Acidic residues" evidence="7">
    <location>
        <begin position="1606"/>
        <end position="1626"/>
    </location>
</feature>
<sequence length="1832" mass="205809">MRYGDCLTFLTLSVILGIVSGDSRNPKTILRQSSKSDDEFERNMKVLIDNIKSLSKEEKSKEARSNLHHSMNRIAVDRTNLDIYSTVFNSIYSIYQPMLVNSFAETLPQALICILADQQHCGWQGDLASTVSSAFNGQILSLISSLKAQTCTPAFNLRMADSTITQLASVQEMLTSALSSDLPNYLLSDNFIAFWNSLMDMTIPPVMSFMYDIMASVLQTPVNFLQLGLQFGIKIPTSENCQQCDLKQLIMWGITHNVSWSFGQSILDIFWGPASLPCSYPSPECQTSGSVQFGRTGIPSVGIPTSLLTCEQQILNELNETLCAEILSTRSQESYVLYQMCQALSTLTQTELTRVWKNACHIIQDIVLPLMEPCGETVTTKSSQRSARSILSLNELLCDYHNWTIAGAVDPALVTMCSENDREAFITAVCYNTNVMQVLISNPSNAWVWEYCANSSDTYVVNLYCSYSTWTAETVDPSVVTFCWNNDMEQFERFLCESLEFFMAVFSTEDNNWIKPNCSEPPPELNINALVAESCKYSEWSNTRAVTAIQISMCIQNDETRFINTVCANSTFVATLALYSEKVWVKQYCTFAVSNPPTSPPIIDTADWCDYKKWVEISVDPTVVALCWQYDQIGFHQNVCCSVQLYEQLSLHPDNKWVIRECSDNDTVNTLAQVCVYSDWSQPTIVDMADLALCADLDTKNFTQNVCANVTVLHNLMANLDNTWLLEQCSNLTGSGQGVGPGNGSVVFRPAKQCQYSSWVLMLPDPKLLALCWDYDHANFVSSVCNNPSMLNQITQEASSFWVGTLCATYTDPHIPNGDNYTQPQPCLLKDLVDRLNWSCSADFSSVCQPGASQAQGLRILLQCGLEILQPRFENIMTMKMTSMARQATSLWVVVLLALEESQMTTLRVTENIRLSVLETMVNYMENETNFENKRVLLQCFGEYFRIPLSYLWSVLSAADLTVVREILQYYNRNHVSLQLSDGYLHTMVSVLFQTHLPKDISLFADMGILLALATPSDIMSMPPLKNNINALSIINLSIKNLSLEQKQAFGRWFSQSLPNITDVSLSFIRDTGNLIAHLPFHSFQYLSPTQILNGLDVLKSNVLGPLKEQFIAQRVMGAFRNLTADQFKSLGNMSCLANYNQLMAYTQTESFSVIQDNIRTCLIQGVSIPSSMAAVIIDKISADLSLTLPGSGQLSTLGSLVRGVKVETLQSLSPVVLLEALPTISSRTPGLTPTQTNAIITKLWISDSVHLWLDKVESLLPSTPLLCVIPKVSLLLVSDKAVHTRLWNTQQRKCITEQLYKLEFFSDLLDDFGSQIALSLPLSIIKKFPPDKMESLRNMIVEDPKYFLLLTSTKQAVLVDKIVQRLGLMTLERIERLFQGQQRWERGERGSLCEQKPSELFEKKQFVLQYFLGFLKIGRSTFTGLIPSCESLHITQPAAWSIDSLRNMPASAFRRCLELVGQDPFFSSFQLSVLLTKAKEVYGPPSTFNTSVISQLGRIATLLSAEELASLKLSEIQSISAVGAINIWTSRQVVFNQAQIQMFTFEQAFAVTDPQRSALSPVQETALSMVLNPWENKPIDFRDVDNFEASEPLKNAAGVLVDKWEGEDEEEDVKDNWDDEEEEKEDEQKVEQNKTEVKPPEKKKLSAKIKEKENMEKKKLEELKNQETQMSNQLTPEEQLGEKLRLNKLQEEADLELAREAFGLDSTVNMTNNVSGIEAMCPSSKEDFVAFEKLLKEKFTQFETSVHYSSFLESLFRELCISLEVDDLKKISSSLSVLLSEKQRQEKEKKANKKKKKGVTPGGGMKANMKDNLVDYGAFDGGYGNEYDDFM</sequence>
<accession>A0A5A9PNA0</accession>
<gene>
    <name evidence="6" type="primary">EIF3J</name>
    <name evidence="6" type="synonym">EIF3S1</name>
    <name evidence="10" type="ORF">E1301_Tti005442</name>
</gene>
<evidence type="ECO:0000313" key="10">
    <source>
        <dbReference type="EMBL" id="KAA0723323.1"/>
    </source>
</evidence>
<proteinExistence type="inferred from homology"/>
<evidence type="ECO:0000256" key="5">
    <source>
        <dbReference type="ARBA" id="ARBA00065260"/>
    </source>
</evidence>
<feature type="domain" description="Stereocilin LRR" evidence="9">
    <location>
        <begin position="943"/>
        <end position="1262"/>
    </location>
</feature>
<comment type="function">
    <text evidence="6">Component of the eukaryotic translation initiation factor 3 (eIF-3) complex, which is involved in protein synthesis of a specialized repertoire of mRNAs and, together with other initiation factors, stimulates binding of mRNA and methionyl-tRNAi to the 40S ribosome. The eIF-3 complex specifically targets and initiates translation of a subset of mRNAs involved in cell proliferation.</text>
</comment>
<dbReference type="Pfam" id="PF08597">
    <property type="entry name" value="eIF3_subunit"/>
    <property type="match status" value="1"/>
</dbReference>
<evidence type="ECO:0000256" key="4">
    <source>
        <dbReference type="ARBA" id="ARBA00023054"/>
    </source>
</evidence>
<reference evidence="10 11" key="1">
    <citation type="journal article" date="2019" name="Mol. Ecol. Resour.">
        <title>Chromosome-level genome assembly of Triplophysa tibetana, a fish adapted to the harsh high-altitude environment of the Tibetan Plateau.</title>
        <authorList>
            <person name="Yang X."/>
            <person name="Liu H."/>
            <person name="Ma Z."/>
            <person name="Zou Y."/>
            <person name="Zou M."/>
            <person name="Mao Y."/>
            <person name="Li X."/>
            <person name="Wang H."/>
            <person name="Chen T."/>
            <person name="Wang W."/>
            <person name="Yang R."/>
        </authorList>
    </citation>
    <scope>NUCLEOTIDE SEQUENCE [LARGE SCALE GENOMIC DNA]</scope>
    <source>
        <strain evidence="10">TTIB1903HZAU</strain>
        <tissue evidence="10">Muscle</tissue>
    </source>
</reference>
<evidence type="ECO:0000313" key="11">
    <source>
        <dbReference type="Proteomes" id="UP000324632"/>
    </source>
</evidence>